<keyword evidence="1" id="KW-0812">Transmembrane</keyword>
<feature type="transmembrane region" description="Helical" evidence="1">
    <location>
        <begin position="68"/>
        <end position="85"/>
    </location>
</feature>
<reference evidence="2" key="1">
    <citation type="journal article" date="2020" name="mSystems">
        <title>Genome- and Community-Level Interaction Insights into Carbon Utilization and Element Cycling Functions of Hydrothermarchaeota in Hydrothermal Sediment.</title>
        <authorList>
            <person name="Zhou Z."/>
            <person name="Liu Y."/>
            <person name="Xu W."/>
            <person name="Pan J."/>
            <person name="Luo Z.H."/>
            <person name="Li M."/>
        </authorList>
    </citation>
    <scope>NUCLEOTIDE SEQUENCE [LARGE SCALE GENOMIC DNA]</scope>
    <source>
        <strain evidence="2">SpSt-246</strain>
    </source>
</reference>
<feature type="transmembrane region" description="Helical" evidence="1">
    <location>
        <begin position="127"/>
        <end position="148"/>
    </location>
</feature>
<keyword evidence="1" id="KW-0472">Membrane</keyword>
<evidence type="ECO:0000313" key="2">
    <source>
        <dbReference type="EMBL" id="HEH81853.1"/>
    </source>
</evidence>
<protein>
    <submittedName>
        <fullName evidence="2">Divergent PAP2 family protein</fullName>
    </submittedName>
</protein>
<name>A0A7C2C1Z7_9DEIN</name>
<evidence type="ECO:0000256" key="1">
    <source>
        <dbReference type="SAM" id="Phobius"/>
    </source>
</evidence>
<accession>A0A7C2C1Z7</accession>
<organism evidence="2">
    <name type="scientific">Thermus islandicus</name>
    <dbReference type="NCBI Taxonomy" id="540988"/>
    <lineage>
        <taxon>Bacteria</taxon>
        <taxon>Thermotogati</taxon>
        <taxon>Deinococcota</taxon>
        <taxon>Deinococci</taxon>
        <taxon>Thermales</taxon>
        <taxon>Thermaceae</taxon>
        <taxon>Thermus</taxon>
    </lineage>
</organism>
<sequence length="151" mass="16683">MELFANHVFWTAVLANLCAQTFKLLFYYRLEGRFQWERFLETGGMPSTHSATVSALAVSVGLSEGFDSALFAVAAVFALIVMYDATGIRRAAGLHAQLLNQLVQELQKLVERGFAQEPLKELLGHTYLEVLVGALLGLSVALLVHYLLPAW</sequence>
<dbReference type="InterPro" id="IPR003832">
    <property type="entry name" value="DUF212"/>
</dbReference>
<keyword evidence="1" id="KW-1133">Transmembrane helix</keyword>
<dbReference type="PANTHER" id="PTHR31446">
    <property type="entry name" value="ACID PHOSPHATASE/VANADIUM-DEPENDENT HALOPEROXIDASE-RELATED PROTEIN"/>
    <property type="match status" value="1"/>
</dbReference>
<dbReference type="AlphaFoldDB" id="A0A7C2C1Z7"/>
<dbReference type="Pfam" id="PF02681">
    <property type="entry name" value="DUF212"/>
    <property type="match status" value="1"/>
</dbReference>
<dbReference type="PANTHER" id="PTHR31446:SF29">
    <property type="entry name" value="ACID PHOSPHATASE_VANADIUM-DEPENDENT HALOPEROXIDASE-RELATED PROTEIN"/>
    <property type="match status" value="1"/>
</dbReference>
<dbReference type="EMBL" id="DSKL01000103">
    <property type="protein sequence ID" value="HEH81853.1"/>
    <property type="molecule type" value="Genomic_DNA"/>
</dbReference>
<comment type="caution">
    <text evidence="2">The sequence shown here is derived from an EMBL/GenBank/DDBJ whole genome shotgun (WGS) entry which is preliminary data.</text>
</comment>
<proteinExistence type="predicted"/>
<gene>
    <name evidence="2" type="ORF">ENP73_02365</name>
</gene>